<dbReference type="Proteomes" id="UP001271640">
    <property type="component" value="Unassembled WGS sequence"/>
</dbReference>
<evidence type="ECO:0000313" key="2">
    <source>
        <dbReference type="EMBL" id="MDX8001003.1"/>
    </source>
</evidence>
<reference evidence="3" key="1">
    <citation type="journal article" date="2024" name="Toxins">
        <title>Genome Sequence Analysis of Native Xenorhabdus Strains Isolated from Entomopathogenic Nematodes in Argentina.</title>
        <authorList>
            <person name="Palma L."/>
            <person name="Frizzo L."/>
            <person name="Kaiser S."/>
            <person name="Berry C."/>
            <person name="Caballero P."/>
            <person name="Bode H.B."/>
            <person name="Del Valle E.E."/>
        </authorList>
    </citation>
    <scope>NUCLEOTIDE SEQUENCE [LARGE SCALE GENOMIC DNA]</scope>
    <source>
        <strain evidence="3">Reich</strain>
    </source>
</reference>
<feature type="region of interest" description="Disordered" evidence="1">
    <location>
        <begin position="1"/>
        <end position="59"/>
    </location>
</feature>
<organism evidence="2 3">
    <name type="scientific">Xenorhabdus littoralis</name>
    <dbReference type="NCBI Taxonomy" id="2582835"/>
    <lineage>
        <taxon>Bacteria</taxon>
        <taxon>Pseudomonadati</taxon>
        <taxon>Pseudomonadota</taxon>
        <taxon>Gammaproteobacteria</taxon>
        <taxon>Enterobacterales</taxon>
        <taxon>Morganellaceae</taxon>
        <taxon>Xenorhabdus</taxon>
    </lineage>
</organism>
<gene>
    <name evidence="2" type="ORF">FE394_17860</name>
</gene>
<accession>A0ABU4SQR5</accession>
<keyword evidence="3" id="KW-1185">Reference proteome</keyword>
<dbReference type="EMBL" id="VCDP01000109">
    <property type="protein sequence ID" value="MDX8001003.1"/>
    <property type="molecule type" value="Genomic_DNA"/>
</dbReference>
<name>A0ABU4SQR5_9GAMM</name>
<comment type="caution">
    <text evidence="2">The sequence shown here is derived from an EMBL/GenBank/DDBJ whole genome shotgun (WGS) entry which is preliminary data.</text>
</comment>
<protein>
    <submittedName>
        <fullName evidence="2">Uncharacterized protein</fullName>
    </submittedName>
</protein>
<proteinExistence type="predicted"/>
<evidence type="ECO:0000256" key="1">
    <source>
        <dbReference type="SAM" id="MobiDB-lite"/>
    </source>
</evidence>
<evidence type="ECO:0000313" key="3">
    <source>
        <dbReference type="Proteomes" id="UP001271640"/>
    </source>
</evidence>
<sequence length="59" mass="6516">MNENSGKNKDGRNSNGLTHPTQPLISFPTTTIYRLSGSPPGGKRPEHNRGRPYMALRPI</sequence>
<feature type="compositionally biased region" description="Basic and acidic residues" evidence="1">
    <location>
        <begin position="1"/>
        <end position="12"/>
    </location>
</feature>
<feature type="compositionally biased region" description="Polar residues" evidence="1">
    <location>
        <begin position="13"/>
        <end position="33"/>
    </location>
</feature>